<dbReference type="PROSITE" id="PS00018">
    <property type="entry name" value="EF_HAND_1"/>
    <property type="match status" value="1"/>
</dbReference>
<dbReference type="SMART" id="SM00054">
    <property type="entry name" value="EFh"/>
    <property type="match status" value="2"/>
</dbReference>
<dbReference type="PROSITE" id="PS50222">
    <property type="entry name" value="EF_HAND_2"/>
    <property type="match status" value="2"/>
</dbReference>
<comment type="caution">
    <text evidence="3">The sequence shown here is derived from an EMBL/GenBank/DDBJ whole genome shotgun (WGS) entry which is preliminary data.</text>
</comment>
<feature type="compositionally biased region" description="Low complexity" evidence="1">
    <location>
        <begin position="75"/>
        <end position="88"/>
    </location>
</feature>
<dbReference type="Pfam" id="PF13202">
    <property type="entry name" value="EF-hand_5"/>
    <property type="match status" value="2"/>
</dbReference>
<sequence>MEPFTLILAALLAQTSADSMPPAPPPSPARAMMQADANSDGIVTRDEALAQADAQFAAMDTDHNGKLTGEERRAGMAAMRAARTGGDTPRPPRGDGPRDGRPRDGGSRGGGYMGGGDMTQAAFRDRAAQRFDRLDADHDGTVSRAEMTAARSAMRGGDRPPPPADE</sequence>
<reference evidence="3 4" key="1">
    <citation type="submission" date="2020-12" db="EMBL/GenBank/DDBJ databases">
        <title>Sphingomonas sp.</title>
        <authorList>
            <person name="Kim M.K."/>
        </authorList>
    </citation>
    <scope>NUCLEOTIDE SEQUENCE [LARGE SCALE GENOMIC DNA]</scope>
    <source>
        <strain evidence="3 4">BT552</strain>
    </source>
</reference>
<organism evidence="3 4">
    <name type="scientific">Sphingomonas longa</name>
    <dbReference type="NCBI Taxonomy" id="2778730"/>
    <lineage>
        <taxon>Bacteria</taxon>
        <taxon>Pseudomonadati</taxon>
        <taxon>Pseudomonadota</taxon>
        <taxon>Alphaproteobacteria</taxon>
        <taxon>Sphingomonadales</taxon>
        <taxon>Sphingomonadaceae</taxon>
        <taxon>Sphingomonas</taxon>
    </lineage>
</organism>
<protein>
    <recommendedName>
        <fullName evidence="2">EF-hand domain-containing protein</fullName>
    </recommendedName>
</protein>
<evidence type="ECO:0000313" key="4">
    <source>
        <dbReference type="Proteomes" id="UP000763641"/>
    </source>
</evidence>
<proteinExistence type="predicted"/>
<feature type="compositionally biased region" description="Basic and acidic residues" evidence="1">
    <location>
        <begin position="60"/>
        <end position="74"/>
    </location>
</feature>
<evidence type="ECO:0000259" key="2">
    <source>
        <dbReference type="PROSITE" id="PS50222"/>
    </source>
</evidence>
<keyword evidence="4" id="KW-1185">Reference proteome</keyword>
<dbReference type="InterPro" id="IPR018247">
    <property type="entry name" value="EF_Hand_1_Ca_BS"/>
</dbReference>
<dbReference type="EMBL" id="JAFEMC010000001">
    <property type="protein sequence ID" value="MBM6575171.1"/>
    <property type="molecule type" value="Genomic_DNA"/>
</dbReference>
<evidence type="ECO:0000256" key="1">
    <source>
        <dbReference type="SAM" id="MobiDB-lite"/>
    </source>
</evidence>
<dbReference type="SUPFAM" id="SSF47473">
    <property type="entry name" value="EF-hand"/>
    <property type="match status" value="1"/>
</dbReference>
<feature type="domain" description="EF-hand" evidence="2">
    <location>
        <begin position="47"/>
        <end position="82"/>
    </location>
</feature>
<accession>A0ABS2D2M8</accession>
<feature type="compositionally biased region" description="Basic and acidic residues" evidence="1">
    <location>
        <begin position="90"/>
        <end position="106"/>
    </location>
</feature>
<dbReference type="Gene3D" id="1.10.238.10">
    <property type="entry name" value="EF-hand"/>
    <property type="match status" value="2"/>
</dbReference>
<dbReference type="RefSeq" id="WP_204193797.1">
    <property type="nucleotide sequence ID" value="NZ_JAFEMC010000001.1"/>
</dbReference>
<feature type="compositionally biased region" description="Gly residues" evidence="1">
    <location>
        <begin position="107"/>
        <end position="117"/>
    </location>
</feature>
<dbReference type="Proteomes" id="UP000763641">
    <property type="component" value="Unassembled WGS sequence"/>
</dbReference>
<gene>
    <name evidence="3" type="ORF">ILT43_02210</name>
</gene>
<dbReference type="InterPro" id="IPR011992">
    <property type="entry name" value="EF-hand-dom_pair"/>
</dbReference>
<feature type="domain" description="EF-hand" evidence="2">
    <location>
        <begin position="122"/>
        <end position="157"/>
    </location>
</feature>
<feature type="compositionally biased region" description="Basic and acidic residues" evidence="1">
    <location>
        <begin position="123"/>
        <end position="141"/>
    </location>
</feature>
<feature type="region of interest" description="Disordered" evidence="1">
    <location>
        <begin position="60"/>
        <end position="166"/>
    </location>
</feature>
<evidence type="ECO:0000313" key="3">
    <source>
        <dbReference type="EMBL" id="MBM6575171.1"/>
    </source>
</evidence>
<dbReference type="InterPro" id="IPR002048">
    <property type="entry name" value="EF_hand_dom"/>
</dbReference>
<name>A0ABS2D2M8_9SPHN</name>